<evidence type="ECO:0000256" key="2">
    <source>
        <dbReference type="ARBA" id="ARBA00022679"/>
    </source>
</evidence>
<protein>
    <submittedName>
        <fullName evidence="5">Acetyl-CoA C-acetyltransferase</fullName>
    </submittedName>
</protein>
<evidence type="ECO:0000313" key="5">
    <source>
        <dbReference type="EMBL" id="SDD25451.1"/>
    </source>
</evidence>
<dbReference type="InterPro" id="IPR020613">
    <property type="entry name" value="Thiolase_CS"/>
</dbReference>
<dbReference type="Proteomes" id="UP000199494">
    <property type="component" value="Unassembled WGS sequence"/>
</dbReference>
<dbReference type="PROSITE" id="PS00098">
    <property type="entry name" value="THIOLASE_1"/>
    <property type="match status" value="1"/>
</dbReference>
<dbReference type="InterPro" id="IPR020610">
    <property type="entry name" value="Thiolase_AS"/>
</dbReference>
<dbReference type="GO" id="GO:0016747">
    <property type="term" value="F:acyltransferase activity, transferring groups other than amino-acyl groups"/>
    <property type="evidence" value="ECO:0007669"/>
    <property type="project" value="InterPro"/>
</dbReference>
<dbReference type="STRING" id="530584.SAMN05421630_1077"/>
<dbReference type="Pfam" id="PF02803">
    <property type="entry name" value="Thiolase_C"/>
    <property type="match status" value="1"/>
</dbReference>
<dbReference type="PIRSF" id="PIRSF000429">
    <property type="entry name" value="Ac-CoA_Ac_transf"/>
    <property type="match status" value="1"/>
</dbReference>
<dbReference type="AlphaFoldDB" id="A0A222VV96"/>
<name>A0A222VV96_9PSEU</name>
<organism evidence="5 6">
    <name type="scientific">Prauserella marina</name>
    <dbReference type="NCBI Taxonomy" id="530584"/>
    <lineage>
        <taxon>Bacteria</taxon>
        <taxon>Bacillati</taxon>
        <taxon>Actinomycetota</taxon>
        <taxon>Actinomycetes</taxon>
        <taxon>Pseudonocardiales</taxon>
        <taxon>Pseudonocardiaceae</taxon>
        <taxon>Prauserella</taxon>
    </lineage>
</organism>
<dbReference type="InterPro" id="IPR020615">
    <property type="entry name" value="Thiolase_acyl_enz_int_AS"/>
</dbReference>
<dbReference type="InterPro" id="IPR002155">
    <property type="entry name" value="Thiolase"/>
</dbReference>
<dbReference type="Pfam" id="PF00108">
    <property type="entry name" value="Thiolase_N"/>
    <property type="match status" value="1"/>
</dbReference>
<dbReference type="EMBL" id="FMZE01000007">
    <property type="protein sequence ID" value="SDD25451.1"/>
    <property type="molecule type" value="Genomic_DNA"/>
</dbReference>
<dbReference type="PANTHER" id="PTHR43365">
    <property type="entry name" value="BLR7806 PROTEIN"/>
    <property type="match status" value="1"/>
</dbReference>
<keyword evidence="6" id="KW-1185">Reference proteome</keyword>
<dbReference type="PANTHER" id="PTHR43365:SF1">
    <property type="entry name" value="ACETYL-COA C-ACYLTRANSFERASE"/>
    <property type="match status" value="1"/>
</dbReference>
<reference evidence="5 6" key="1">
    <citation type="submission" date="2016-10" db="EMBL/GenBank/DDBJ databases">
        <authorList>
            <person name="de Groot N.N."/>
        </authorList>
    </citation>
    <scope>NUCLEOTIDE SEQUENCE [LARGE SCALE GENOMIC DNA]</scope>
    <source>
        <strain evidence="5 6">CGMCC 4.5506</strain>
    </source>
</reference>
<keyword evidence="2 4" id="KW-0808">Transferase</keyword>
<dbReference type="NCBIfam" id="TIGR01930">
    <property type="entry name" value="AcCoA-C-Actrans"/>
    <property type="match status" value="1"/>
</dbReference>
<dbReference type="SUPFAM" id="SSF53901">
    <property type="entry name" value="Thiolase-like"/>
    <property type="match status" value="2"/>
</dbReference>
<accession>A0A222VV96</accession>
<proteinExistence type="inferred from homology"/>
<comment type="similarity">
    <text evidence="1 4">Belongs to the thiolase-like superfamily. Thiolase family.</text>
</comment>
<evidence type="ECO:0000313" key="6">
    <source>
        <dbReference type="Proteomes" id="UP000199494"/>
    </source>
</evidence>
<keyword evidence="3 4" id="KW-0012">Acyltransferase</keyword>
<dbReference type="OrthoDB" id="9764638at2"/>
<dbReference type="NCBIfam" id="NF006090">
    <property type="entry name" value="PRK08242.1"/>
    <property type="match status" value="1"/>
</dbReference>
<dbReference type="PROSITE" id="PS00099">
    <property type="entry name" value="THIOLASE_3"/>
    <property type="match status" value="1"/>
</dbReference>
<evidence type="ECO:0000256" key="3">
    <source>
        <dbReference type="ARBA" id="ARBA00023315"/>
    </source>
</evidence>
<dbReference type="RefSeq" id="WP_091806672.1">
    <property type="nucleotide sequence ID" value="NZ_CP016353.1"/>
</dbReference>
<dbReference type="PROSITE" id="PS00737">
    <property type="entry name" value="THIOLASE_2"/>
    <property type="match status" value="1"/>
</dbReference>
<dbReference type="InterPro" id="IPR020617">
    <property type="entry name" value="Thiolase_C"/>
</dbReference>
<dbReference type="InterPro" id="IPR016039">
    <property type="entry name" value="Thiolase-like"/>
</dbReference>
<sequence length="403" mass="42260">MSTEAFIYEAIRTPRGKNKGGALHGTKPIDLVVGLIDELKARHADLDPALIDDIVLGVVSPIGDQGADIARAAAIAGGLPDTVAGVQLNRFCASGLEAVNQAAQKVRAGWDNLIIGGGVESMSRVPMGSDGGAMFTDVTTNYDSYFVPQGIGADLIATIEGFSREDVDRFAVRSQELAEQAWSGGYFAKSVVPVKDMNGVTILDHDEHRRPGSSVEKLGQLKASFEGIGEMGGFDAVALQKYHSVEKINHVHTGGNSSGIVDGAALVLVGNEEVGKTIGLAPRARIVATAVTGADPTIMLTGPTPATRKVLDKAGLTVDDIDLFELNEAFASVVLKWMKDLKLPEEKVNVNGGAIAMGHPLGATGAMILGTMVDELERRQARRALVTLCIGGGMGLATIIERV</sequence>
<dbReference type="KEGG" id="pmad:BAY61_25780"/>
<gene>
    <name evidence="5" type="ORF">SAMN05421630_1077</name>
</gene>
<evidence type="ECO:0000256" key="4">
    <source>
        <dbReference type="RuleBase" id="RU003557"/>
    </source>
</evidence>
<dbReference type="InterPro" id="IPR020616">
    <property type="entry name" value="Thiolase_N"/>
</dbReference>
<dbReference type="Gene3D" id="3.40.47.10">
    <property type="match status" value="2"/>
</dbReference>
<evidence type="ECO:0000256" key="1">
    <source>
        <dbReference type="ARBA" id="ARBA00010982"/>
    </source>
</evidence>
<dbReference type="CDD" id="cd00751">
    <property type="entry name" value="thiolase"/>
    <property type="match status" value="1"/>
</dbReference>